<comment type="similarity">
    <text evidence="1">Belongs to the peptidase S10 family.</text>
</comment>
<keyword evidence="2" id="KW-0472">Membrane</keyword>
<evidence type="ECO:0000256" key="1">
    <source>
        <dbReference type="ARBA" id="ARBA00009431"/>
    </source>
</evidence>
<dbReference type="GO" id="GO:0005773">
    <property type="term" value="C:vacuole"/>
    <property type="evidence" value="ECO:0007669"/>
    <property type="project" value="TreeGrafter"/>
</dbReference>
<sequence>MGFGLRVVVYFAFAFVSTISSLHLVIGERHWRWRDDEGSSSLPKHDDLVTNLPGQPPVDFRHYAGFVTVNELNGRALFYWFYEAMSRPDQKPLVLWLNGGPGCSSVGYGATQEIGPFIVDTDGRGIKFNNFSWNQEANMLFLESPIGVGFSYSNTSTDYDSLGDEFTGEFNTNLHL</sequence>
<accession>A0A7J8MVD3</accession>
<dbReference type="InterPro" id="IPR029058">
    <property type="entry name" value="AB_hydrolase_fold"/>
</dbReference>
<dbReference type="GO" id="GO:0004185">
    <property type="term" value="F:serine-type carboxypeptidase activity"/>
    <property type="evidence" value="ECO:0007669"/>
    <property type="project" value="InterPro"/>
</dbReference>
<comment type="caution">
    <text evidence="3">The sequence shown here is derived from an EMBL/GenBank/DDBJ whole genome shotgun (WGS) entry which is preliminary data.</text>
</comment>
<keyword evidence="2" id="KW-1133">Transmembrane helix</keyword>
<dbReference type="AlphaFoldDB" id="A0A7J8MVD3"/>
<dbReference type="PRINTS" id="PR00724">
    <property type="entry name" value="CRBOXYPTASEC"/>
</dbReference>
<keyword evidence="4" id="KW-1185">Reference proteome</keyword>
<dbReference type="PANTHER" id="PTHR11802:SF15">
    <property type="entry name" value="SERINE CARBOXYPEPTIDASE-LIKE 32"/>
    <property type="match status" value="1"/>
</dbReference>
<dbReference type="Proteomes" id="UP000593572">
    <property type="component" value="Unassembled WGS sequence"/>
</dbReference>
<proteinExistence type="inferred from homology"/>
<organism evidence="3 4">
    <name type="scientific">Gossypium lobatum</name>
    <dbReference type="NCBI Taxonomy" id="34289"/>
    <lineage>
        <taxon>Eukaryota</taxon>
        <taxon>Viridiplantae</taxon>
        <taxon>Streptophyta</taxon>
        <taxon>Embryophyta</taxon>
        <taxon>Tracheophyta</taxon>
        <taxon>Spermatophyta</taxon>
        <taxon>Magnoliopsida</taxon>
        <taxon>eudicotyledons</taxon>
        <taxon>Gunneridae</taxon>
        <taxon>Pentapetalae</taxon>
        <taxon>rosids</taxon>
        <taxon>malvids</taxon>
        <taxon>Malvales</taxon>
        <taxon>Malvaceae</taxon>
        <taxon>Malvoideae</taxon>
        <taxon>Gossypium</taxon>
    </lineage>
</organism>
<dbReference type="InterPro" id="IPR001563">
    <property type="entry name" value="Peptidase_S10"/>
</dbReference>
<reference evidence="3 4" key="1">
    <citation type="journal article" date="2019" name="Genome Biol. Evol.">
        <title>Insights into the evolution of the New World diploid cottons (Gossypium, subgenus Houzingenia) based on genome sequencing.</title>
        <authorList>
            <person name="Grover C.E."/>
            <person name="Arick M.A. 2nd"/>
            <person name="Thrash A."/>
            <person name="Conover J.L."/>
            <person name="Sanders W.S."/>
            <person name="Peterson D.G."/>
            <person name="Frelichowski J.E."/>
            <person name="Scheffler J.A."/>
            <person name="Scheffler B.E."/>
            <person name="Wendel J.F."/>
        </authorList>
    </citation>
    <scope>NUCLEOTIDE SEQUENCE [LARGE SCALE GENOMIC DNA]</scope>
    <source>
        <strain evidence="3">157</strain>
        <tissue evidence="3">Leaf</tissue>
    </source>
</reference>
<dbReference type="EMBL" id="JABEZX010000010">
    <property type="protein sequence ID" value="MBA0568649.1"/>
    <property type="molecule type" value="Genomic_DNA"/>
</dbReference>
<evidence type="ECO:0000313" key="4">
    <source>
        <dbReference type="Proteomes" id="UP000593572"/>
    </source>
</evidence>
<dbReference type="PANTHER" id="PTHR11802">
    <property type="entry name" value="SERINE PROTEASE FAMILY S10 SERINE CARBOXYPEPTIDASE"/>
    <property type="match status" value="1"/>
</dbReference>
<protein>
    <submittedName>
        <fullName evidence="3">Uncharacterized protein</fullName>
    </submittedName>
</protein>
<dbReference type="SUPFAM" id="SSF53474">
    <property type="entry name" value="alpha/beta-Hydrolases"/>
    <property type="match status" value="1"/>
</dbReference>
<keyword evidence="2" id="KW-0812">Transmembrane</keyword>
<feature type="transmembrane region" description="Helical" evidence="2">
    <location>
        <begin position="6"/>
        <end position="26"/>
    </location>
</feature>
<evidence type="ECO:0000313" key="3">
    <source>
        <dbReference type="EMBL" id="MBA0568649.1"/>
    </source>
</evidence>
<dbReference type="Pfam" id="PF00450">
    <property type="entry name" value="Peptidase_S10"/>
    <property type="match status" value="1"/>
</dbReference>
<dbReference type="Gene3D" id="3.40.50.1820">
    <property type="entry name" value="alpha/beta hydrolase"/>
    <property type="match status" value="1"/>
</dbReference>
<name>A0A7J8MVD3_9ROSI</name>
<dbReference type="GO" id="GO:0006508">
    <property type="term" value="P:proteolysis"/>
    <property type="evidence" value="ECO:0007669"/>
    <property type="project" value="InterPro"/>
</dbReference>
<evidence type="ECO:0000256" key="2">
    <source>
        <dbReference type="SAM" id="Phobius"/>
    </source>
</evidence>
<gene>
    <name evidence="3" type="ORF">Golob_006126</name>
</gene>